<gene>
    <name evidence="3" type="ORF">KS407_15570</name>
</gene>
<sequence>MKVAIMGAGLSGLSCAIMLERHGIQPTIFEKRSKVGDRFINGESILSMMTRSVEDPIRYLSEKYQIYLKPSSNINKMVIRSANQKTTIHEQLGYINIRGRHSLSFENQLAEQVKSEINFHSEHSYEELLHEYTHVIVATGDGEYVQRMNNYEEDRSVTLKGATVEGDFDISTVPVWLDYSLAPQGYGYLLPFSKNEANIVIGIPDEQGGKEEGLQELWDRYFQRVCTDLQQNLHVTDQFQIKNYKIGICKHPRIGNTLFTGNCFGTMMPFLGFGQFDAILTGVYAGLDLCGKGNYEKLTKGIRRDYNYSLSLRRGMERLNNESLDVMVRGLDSSIGQKLFTRSSRNPLRVISYLLRPFL</sequence>
<keyword evidence="4" id="KW-1185">Reference proteome</keyword>
<dbReference type="InterPro" id="IPR023753">
    <property type="entry name" value="FAD/NAD-binding_dom"/>
</dbReference>
<evidence type="ECO:0000259" key="2">
    <source>
        <dbReference type="Pfam" id="PF22578"/>
    </source>
</evidence>
<dbReference type="Proteomes" id="UP000790580">
    <property type="component" value="Unassembled WGS sequence"/>
</dbReference>
<feature type="domain" description="Digeranylgeranylglycerophospholipid reductase catalytic" evidence="2">
    <location>
        <begin position="160"/>
        <end position="231"/>
    </location>
</feature>
<dbReference type="PROSITE" id="PS51257">
    <property type="entry name" value="PROKAR_LIPOPROTEIN"/>
    <property type="match status" value="1"/>
</dbReference>
<dbReference type="InterPro" id="IPR054715">
    <property type="entry name" value="GGR_cat"/>
</dbReference>
<feature type="domain" description="FAD/NAD(P)-binding" evidence="1">
    <location>
        <begin position="1"/>
        <end position="143"/>
    </location>
</feature>
<dbReference type="Pfam" id="PF22578">
    <property type="entry name" value="GGR_cat"/>
    <property type="match status" value="1"/>
</dbReference>
<dbReference type="PRINTS" id="PR00419">
    <property type="entry name" value="ADXRDTASE"/>
</dbReference>
<dbReference type="InterPro" id="IPR036188">
    <property type="entry name" value="FAD/NAD-bd_sf"/>
</dbReference>
<evidence type="ECO:0000259" key="1">
    <source>
        <dbReference type="Pfam" id="PF07992"/>
    </source>
</evidence>
<dbReference type="Pfam" id="PF07992">
    <property type="entry name" value="Pyr_redox_2"/>
    <property type="match status" value="1"/>
</dbReference>
<reference evidence="3 4" key="1">
    <citation type="submission" date="2021-06" db="EMBL/GenBank/DDBJ databases">
        <title>Bacillus sp. RD4P76, an endophyte from a halophyte.</title>
        <authorList>
            <person name="Sun J.-Q."/>
        </authorList>
    </citation>
    <scope>NUCLEOTIDE SEQUENCE [LARGE SCALE GENOMIC DNA]</scope>
    <source>
        <strain evidence="3 4">JCM 17098</strain>
    </source>
</reference>
<dbReference type="Gene3D" id="3.30.9.10">
    <property type="entry name" value="D-Amino Acid Oxidase, subunit A, domain 2"/>
    <property type="match status" value="1"/>
</dbReference>
<evidence type="ECO:0000313" key="3">
    <source>
        <dbReference type="EMBL" id="MBU9722835.1"/>
    </source>
</evidence>
<proteinExistence type="predicted"/>
<comment type="caution">
    <text evidence="3">The sequence shown here is derived from an EMBL/GenBank/DDBJ whole genome shotgun (WGS) entry which is preliminary data.</text>
</comment>
<protein>
    <submittedName>
        <fullName evidence="3">NAD(P)/FAD-dependent oxidoreductase</fullName>
    </submittedName>
</protein>
<name>A0ABS6K0F5_9BACI</name>
<evidence type="ECO:0000313" key="4">
    <source>
        <dbReference type="Proteomes" id="UP000790580"/>
    </source>
</evidence>
<accession>A0ABS6K0F5</accession>
<dbReference type="EMBL" id="JAHQCR010000062">
    <property type="protein sequence ID" value="MBU9722835.1"/>
    <property type="molecule type" value="Genomic_DNA"/>
</dbReference>
<organism evidence="3 4">
    <name type="scientific">Evansella alkalicola</name>
    <dbReference type="NCBI Taxonomy" id="745819"/>
    <lineage>
        <taxon>Bacteria</taxon>
        <taxon>Bacillati</taxon>
        <taxon>Bacillota</taxon>
        <taxon>Bacilli</taxon>
        <taxon>Bacillales</taxon>
        <taxon>Bacillaceae</taxon>
        <taxon>Evansella</taxon>
    </lineage>
</organism>
<dbReference type="SUPFAM" id="SSF51905">
    <property type="entry name" value="FAD/NAD(P)-binding domain"/>
    <property type="match status" value="1"/>
</dbReference>
<dbReference type="Gene3D" id="3.50.50.60">
    <property type="entry name" value="FAD/NAD(P)-binding domain"/>
    <property type="match status" value="1"/>
</dbReference>